<dbReference type="Proteomes" id="UP000266721">
    <property type="component" value="Unassembled WGS sequence"/>
</dbReference>
<evidence type="ECO:0000256" key="4">
    <source>
        <dbReference type="ARBA" id="ARBA00022989"/>
    </source>
</evidence>
<keyword evidence="3" id="KW-0732">Signal</keyword>
<evidence type="ECO:0000313" key="7">
    <source>
        <dbReference type="EMBL" id="OPL20309.1"/>
    </source>
</evidence>
<evidence type="ECO:0000256" key="2">
    <source>
        <dbReference type="ARBA" id="ARBA00022692"/>
    </source>
</evidence>
<dbReference type="EMBL" id="KV612177">
    <property type="protein sequence ID" value="OPL20309.1"/>
    <property type="molecule type" value="Genomic_DNA"/>
</dbReference>
<dbReference type="SUPFAM" id="SSF52200">
    <property type="entry name" value="Toll/Interleukin receptor TIR domain"/>
    <property type="match status" value="1"/>
</dbReference>
<gene>
    <name evidence="7" type="ORF">AM593_03414</name>
</gene>
<reference evidence="7 8" key="1">
    <citation type="journal article" date="2016" name="PLoS ONE">
        <title>A First Insight into the Genome of the Filter-Feeder Mussel Mytilus galloprovincialis.</title>
        <authorList>
            <person name="Murgarella M."/>
            <person name="Puiu D."/>
            <person name="Novoa B."/>
            <person name="Figueras A."/>
            <person name="Posada D."/>
            <person name="Canchaya C."/>
        </authorList>
    </citation>
    <scope>NUCLEOTIDE SEQUENCE [LARGE SCALE GENOMIC DNA]</scope>
    <source>
        <tissue evidence="7">Muscle</tissue>
    </source>
</reference>
<keyword evidence="4" id="KW-1133">Transmembrane helix</keyword>
<keyword evidence="2" id="KW-0812">Transmembrane</keyword>
<accession>A0A409V6I2</accession>
<evidence type="ECO:0000313" key="8">
    <source>
        <dbReference type="Proteomes" id="UP000266721"/>
    </source>
</evidence>
<feature type="domain" description="TIR" evidence="6">
    <location>
        <begin position="1"/>
        <end position="147"/>
    </location>
</feature>
<evidence type="ECO:0000256" key="1">
    <source>
        <dbReference type="ARBA" id="ARBA00004370"/>
    </source>
</evidence>
<dbReference type="PROSITE" id="PS50104">
    <property type="entry name" value="TIR"/>
    <property type="match status" value="1"/>
</dbReference>
<keyword evidence="5" id="KW-0472">Membrane</keyword>
<dbReference type="InterPro" id="IPR035897">
    <property type="entry name" value="Toll_tir_struct_dom_sf"/>
</dbReference>
<name>A0A409V6I2_MYTGA</name>
<evidence type="ECO:0000259" key="6">
    <source>
        <dbReference type="PROSITE" id="PS50104"/>
    </source>
</evidence>
<dbReference type="SMART" id="SM00255">
    <property type="entry name" value="TIR"/>
    <property type="match status" value="1"/>
</dbReference>
<dbReference type="Pfam" id="PF01582">
    <property type="entry name" value="TIR"/>
    <property type="match status" value="1"/>
</dbReference>
<dbReference type="InterPro" id="IPR000157">
    <property type="entry name" value="TIR_dom"/>
</dbReference>
<dbReference type="PANTHER" id="PTHR24365:SF541">
    <property type="entry name" value="PROTEIN TOLL-RELATED"/>
    <property type="match status" value="1"/>
</dbReference>
<dbReference type="Gene3D" id="3.40.50.10140">
    <property type="entry name" value="Toll/interleukin-1 receptor homology (TIR) domain"/>
    <property type="match status" value="1"/>
</dbReference>
<keyword evidence="8" id="KW-1185">Reference proteome</keyword>
<dbReference type="GO" id="GO:0005886">
    <property type="term" value="C:plasma membrane"/>
    <property type="evidence" value="ECO:0007669"/>
    <property type="project" value="TreeGrafter"/>
</dbReference>
<evidence type="ECO:0000256" key="5">
    <source>
        <dbReference type="ARBA" id="ARBA00023136"/>
    </source>
</evidence>
<evidence type="ECO:0000256" key="3">
    <source>
        <dbReference type="ARBA" id="ARBA00022729"/>
    </source>
</evidence>
<organism evidence="7 8">
    <name type="scientific">Mytilus galloprovincialis</name>
    <name type="common">Mediterranean mussel</name>
    <dbReference type="NCBI Taxonomy" id="29158"/>
    <lineage>
        <taxon>Eukaryota</taxon>
        <taxon>Metazoa</taxon>
        <taxon>Spiralia</taxon>
        <taxon>Lophotrochozoa</taxon>
        <taxon>Mollusca</taxon>
        <taxon>Bivalvia</taxon>
        <taxon>Autobranchia</taxon>
        <taxon>Pteriomorphia</taxon>
        <taxon>Mytilida</taxon>
        <taxon>Mytiloidea</taxon>
        <taxon>Mytilidae</taxon>
        <taxon>Mytilinae</taxon>
        <taxon>Mytilus</taxon>
    </lineage>
</organism>
<dbReference type="GO" id="GO:0038023">
    <property type="term" value="F:signaling receptor activity"/>
    <property type="evidence" value="ECO:0007669"/>
    <property type="project" value="TreeGrafter"/>
</dbReference>
<dbReference type="AlphaFoldDB" id="A0A409V6I2"/>
<dbReference type="GO" id="GO:0007165">
    <property type="term" value="P:signal transduction"/>
    <property type="evidence" value="ECO:0007669"/>
    <property type="project" value="InterPro"/>
</dbReference>
<sequence length="172" mass="19729">MTFVFHIFKALNSPGTLQHHQHLLESLVKKTMKILGDQSNFLKSKMAITSNILDAIANSRRTIMIISREYLQGGYTTFEYEVAHAEMINTKSKHKIIPIFLDKFDNCQGLMDDTLKCIVQSVTYITWPGGTNQRAVDTFWKRLALSMPKKSKKDRTDLRENSMKLTTSLLKS</sequence>
<protein>
    <recommendedName>
        <fullName evidence="6">TIR domain-containing protein</fullName>
    </recommendedName>
</protein>
<proteinExistence type="predicted"/>
<dbReference type="PANTHER" id="PTHR24365">
    <property type="entry name" value="TOLL-LIKE RECEPTOR"/>
    <property type="match status" value="1"/>
</dbReference>
<comment type="subcellular location">
    <subcellularLocation>
        <location evidence="1">Membrane</location>
    </subcellularLocation>
</comment>
<feature type="non-terminal residue" evidence="7">
    <location>
        <position position="1"/>
    </location>
</feature>
<dbReference type="SMR" id="A0A409V6I2"/>